<protein>
    <submittedName>
        <fullName evidence="1">DUF4221 family protein</fullName>
    </submittedName>
</protein>
<keyword evidence="2" id="KW-1185">Reference proteome</keyword>
<proteinExistence type="predicted"/>
<sequence>MRYLNCLAIIVLISCIGKPNETELGYFSNFQFSLDTVIIDSNPEIIFLKYQLFGSDKSNDDRYLLNFNMNDHTVEKINLDELRQEEKLPFEKEGPNGTGPFIGRINAINENQIMLNGMNQSALFSLDGKRLRKFNFENFSLGGHPMEGGEELKSSGVFDPESNRIYGLIFRHMDKSYVLGILHLDAYEISKVELKTFVRMADFTFNYNVSGSILIKSPEGEIEKHGSKVILSNQVTSSLMWYDTELDSLFIKSYKNKLTANEKVKDYKLDHNAKESFEAEYMRFHSEINFLPPFWDQKNQIFYRFSFEENEDKTKVYLTAYDMELNQIGESRVPQLIKKPAKHFAKDGNIWIYENTNDEMGFVRLKMENIN</sequence>
<dbReference type="RefSeq" id="WP_377066315.1">
    <property type="nucleotide sequence ID" value="NZ_JBHSJJ010000010.1"/>
</dbReference>
<gene>
    <name evidence="1" type="ORF">ACFPFU_17235</name>
</gene>
<dbReference type="InterPro" id="IPR025316">
    <property type="entry name" value="DUF4221"/>
</dbReference>
<dbReference type="EMBL" id="JBHSJJ010000010">
    <property type="protein sequence ID" value="MFC4873449.1"/>
    <property type="molecule type" value="Genomic_DNA"/>
</dbReference>
<comment type="caution">
    <text evidence="1">The sequence shown here is derived from an EMBL/GenBank/DDBJ whole genome shotgun (WGS) entry which is preliminary data.</text>
</comment>
<reference evidence="2" key="1">
    <citation type="journal article" date="2019" name="Int. J. Syst. Evol. Microbiol.">
        <title>The Global Catalogue of Microorganisms (GCM) 10K type strain sequencing project: providing services to taxonomists for standard genome sequencing and annotation.</title>
        <authorList>
            <consortium name="The Broad Institute Genomics Platform"/>
            <consortium name="The Broad Institute Genome Sequencing Center for Infectious Disease"/>
            <person name="Wu L."/>
            <person name="Ma J."/>
        </authorList>
    </citation>
    <scope>NUCLEOTIDE SEQUENCE [LARGE SCALE GENOMIC DNA]</scope>
    <source>
        <strain evidence="2">CGMCC 4.7466</strain>
    </source>
</reference>
<name>A0ABV9T402_9BACT</name>
<evidence type="ECO:0000313" key="2">
    <source>
        <dbReference type="Proteomes" id="UP001595818"/>
    </source>
</evidence>
<dbReference type="PROSITE" id="PS51257">
    <property type="entry name" value="PROKAR_LIPOPROTEIN"/>
    <property type="match status" value="1"/>
</dbReference>
<evidence type="ECO:0000313" key="1">
    <source>
        <dbReference type="EMBL" id="MFC4873449.1"/>
    </source>
</evidence>
<accession>A0ABV9T402</accession>
<dbReference type="Proteomes" id="UP001595818">
    <property type="component" value="Unassembled WGS sequence"/>
</dbReference>
<organism evidence="1 2">
    <name type="scientific">Negadavirga shengliensis</name>
    <dbReference type="NCBI Taxonomy" id="1389218"/>
    <lineage>
        <taxon>Bacteria</taxon>
        <taxon>Pseudomonadati</taxon>
        <taxon>Bacteroidota</taxon>
        <taxon>Cytophagia</taxon>
        <taxon>Cytophagales</taxon>
        <taxon>Cyclobacteriaceae</taxon>
        <taxon>Negadavirga</taxon>
    </lineage>
</organism>
<dbReference type="Pfam" id="PF13970">
    <property type="entry name" value="DUF4221"/>
    <property type="match status" value="1"/>
</dbReference>